<feature type="non-terminal residue" evidence="2">
    <location>
        <position position="1"/>
    </location>
</feature>
<gene>
    <name evidence="2" type="ORF">AVDCRST_MAG89-4452</name>
</gene>
<evidence type="ECO:0000313" key="2">
    <source>
        <dbReference type="EMBL" id="CAA9369499.1"/>
    </source>
</evidence>
<feature type="compositionally biased region" description="Basic residues" evidence="1">
    <location>
        <begin position="115"/>
        <end position="131"/>
    </location>
</feature>
<dbReference type="EMBL" id="CADCTV010000934">
    <property type="protein sequence ID" value="CAA9369499.1"/>
    <property type="molecule type" value="Genomic_DNA"/>
</dbReference>
<feature type="region of interest" description="Disordered" evidence="1">
    <location>
        <begin position="1"/>
        <end position="160"/>
    </location>
</feature>
<feature type="compositionally biased region" description="Low complexity" evidence="1">
    <location>
        <begin position="99"/>
        <end position="114"/>
    </location>
</feature>
<dbReference type="GO" id="GO:0051301">
    <property type="term" value="P:cell division"/>
    <property type="evidence" value="ECO:0007669"/>
    <property type="project" value="UniProtKB-KW"/>
</dbReference>
<feature type="non-terminal residue" evidence="2">
    <location>
        <position position="160"/>
    </location>
</feature>
<keyword evidence="2" id="KW-0132">Cell division</keyword>
<reference evidence="2" key="1">
    <citation type="submission" date="2020-02" db="EMBL/GenBank/DDBJ databases">
        <authorList>
            <person name="Meier V. D."/>
        </authorList>
    </citation>
    <scope>NUCLEOTIDE SEQUENCE</scope>
    <source>
        <strain evidence="2">AVDCRST_MAG89</strain>
    </source>
</reference>
<protein>
    <submittedName>
        <fullName evidence="2">Cell division protein MraZ</fullName>
    </submittedName>
</protein>
<keyword evidence="2" id="KW-0131">Cell cycle</keyword>
<name>A0A6J4MUN7_9BACT</name>
<dbReference type="AlphaFoldDB" id="A0A6J4MUN7"/>
<feature type="compositionally biased region" description="Basic and acidic residues" evidence="1">
    <location>
        <begin position="16"/>
        <end position="31"/>
    </location>
</feature>
<accession>A0A6J4MUN7</accession>
<proteinExistence type="predicted"/>
<feature type="compositionally biased region" description="Basic residues" evidence="1">
    <location>
        <begin position="140"/>
        <end position="152"/>
    </location>
</feature>
<sequence>VVGDCGAAWQAFPAEPGERLSRELSAPDRRQGPAQPSRPVPTGRGGRADGPGARVSRRPHPVSPAYLGRGGGAPSRNAAAEPAGPRLRAEGHRQRRGSGARQAGPHHGPGAAAGIRRHRGAYAHRGRHRPRGVVEPRALPGRHGRARGRGRALHAPDLRL</sequence>
<evidence type="ECO:0000256" key="1">
    <source>
        <dbReference type="SAM" id="MobiDB-lite"/>
    </source>
</evidence>
<organism evidence="2">
    <name type="scientific">uncultured Gemmatimonadota bacterium</name>
    <dbReference type="NCBI Taxonomy" id="203437"/>
    <lineage>
        <taxon>Bacteria</taxon>
        <taxon>Pseudomonadati</taxon>
        <taxon>Gemmatimonadota</taxon>
        <taxon>environmental samples</taxon>
    </lineage>
</organism>